<keyword evidence="5 10" id="KW-0997">Cell inner membrane</keyword>
<protein>
    <recommendedName>
        <fullName evidence="10">Type II secretion system protein K</fullName>
    </recommendedName>
</protein>
<evidence type="ECO:0000256" key="6">
    <source>
        <dbReference type="ARBA" id="ARBA00022692"/>
    </source>
</evidence>
<dbReference type="Gene3D" id="3.30.1300.30">
    <property type="entry name" value="GSPII I/J protein-like"/>
    <property type="match status" value="1"/>
</dbReference>
<comment type="caution">
    <text evidence="12">The sequence shown here is derived from an EMBL/GenBank/DDBJ whole genome shotgun (WGS) entry which is preliminary data.</text>
</comment>
<dbReference type="Gene3D" id="1.10.40.60">
    <property type="entry name" value="EpsJ-like"/>
    <property type="match status" value="2"/>
</dbReference>
<dbReference type="Pfam" id="PF21687">
    <property type="entry name" value="T2SSK_1st"/>
    <property type="match status" value="1"/>
</dbReference>
<keyword evidence="9 10" id="KW-0472">Membrane</keyword>
<evidence type="ECO:0000256" key="5">
    <source>
        <dbReference type="ARBA" id="ARBA00022519"/>
    </source>
</evidence>
<proteinExistence type="inferred from homology"/>
<evidence type="ECO:0000256" key="7">
    <source>
        <dbReference type="ARBA" id="ARBA00022927"/>
    </source>
</evidence>
<keyword evidence="3 10" id="KW-0813">Transport</keyword>
<keyword evidence="6" id="KW-0812">Transmembrane</keyword>
<evidence type="ECO:0000256" key="2">
    <source>
        <dbReference type="ARBA" id="ARBA00007246"/>
    </source>
</evidence>
<organism evidence="12 13">
    <name type="scientific">Gilvimarinus japonicus</name>
    <dbReference type="NCBI Taxonomy" id="1796469"/>
    <lineage>
        <taxon>Bacteria</taxon>
        <taxon>Pseudomonadati</taxon>
        <taxon>Pseudomonadota</taxon>
        <taxon>Gammaproteobacteria</taxon>
        <taxon>Cellvibrionales</taxon>
        <taxon>Cellvibrionaceae</taxon>
        <taxon>Gilvimarinus</taxon>
    </lineage>
</organism>
<dbReference type="NCBIfam" id="NF037980">
    <property type="entry name" value="T2SS_GspK"/>
    <property type="match status" value="1"/>
</dbReference>
<comment type="similarity">
    <text evidence="2 10">Belongs to the GSP K family.</text>
</comment>
<evidence type="ECO:0000256" key="1">
    <source>
        <dbReference type="ARBA" id="ARBA00004533"/>
    </source>
</evidence>
<dbReference type="SUPFAM" id="SSF158544">
    <property type="entry name" value="GspK insert domain-like"/>
    <property type="match status" value="1"/>
</dbReference>
<reference evidence="13" key="1">
    <citation type="journal article" date="2019" name="Int. J. Syst. Evol. Microbiol.">
        <title>The Global Catalogue of Microorganisms (GCM) 10K type strain sequencing project: providing services to taxonomists for standard genome sequencing and annotation.</title>
        <authorList>
            <consortium name="The Broad Institute Genomics Platform"/>
            <consortium name="The Broad Institute Genome Sequencing Center for Infectious Disease"/>
            <person name="Wu L."/>
            <person name="Ma J."/>
        </authorList>
    </citation>
    <scope>NUCLEOTIDE SEQUENCE [LARGE SCALE GENOMIC DNA]</scope>
    <source>
        <strain evidence="13">KCTC 52141</strain>
    </source>
</reference>
<evidence type="ECO:0000259" key="11">
    <source>
        <dbReference type="Pfam" id="PF21687"/>
    </source>
</evidence>
<evidence type="ECO:0000313" key="13">
    <source>
        <dbReference type="Proteomes" id="UP001595548"/>
    </source>
</evidence>
<keyword evidence="4 10" id="KW-1003">Cell membrane</keyword>
<dbReference type="PANTHER" id="PTHR38831">
    <property type="entry name" value="TYPE II SECRETION SYSTEM PROTEIN K"/>
    <property type="match status" value="1"/>
</dbReference>
<dbReference type="InterPro" id="IPR038072">
    <property type="entry name" value="GspK_central_sf"/>
</dbReference>
<dbReference type="SUPFAM" id="SSF54523">
    <property type="entry name" value="Pili subunits"/>
    <property type="match status" value="1"/>
</dbReference>
<feature type="domain" description="T2SS protein K first SAM-like" evidence="11">
    <location>
        <begin position="106"/>
        <end position="227"/>
    </location>
</feature>
<keyword evidence="7" id="KW-0653">Protein transport</keyword>
<keyword evidence="13" id="KW-1185">Reference proteome</keyword>
<gene>
    <name evidence="12" type="primary">gspK</name>
    <name evidence="12" type="ORF">ACFOEB_03720</name>
</gene>
<name>A0ABV7HNJ4_9GAMM</name>
<evidence type="ECO:0000313" key="12">
    <source>
        <dbReference type="EMBL" id="MFC3154299.1"/>
    </source>
</evidence>
<dbReference type="RefSeq" id="WP_382414482.1">
    <property type="nucleotide sequence ID" value="NZ_AP031500.1"/>
</dbReference>
<evidence type="ECO:0000256" key="4">
    <source>
        <dbReference type="ARBA" id="ARBA00022475"/>
    </source>
</evidence>
<dbReference type="InterPro" id="IPR049031">
    <property type="entry name" value="T2SSK_SAM-like_1st"/>
</dbReference>
<evidence type="ECO:0000256" key="9">
    <source>
        <dbReference type="ARBA" id="ARBA00023136"/>
    </source>
</evidence>
<evidence type="ECO:0000256" key="10">
    <source>
        <dbReference type="PIRNR" id="PIRNR002786"/>
    </source>
</evidence>
<dbReference type="InterPro" id="IPR005628">
    <property type="entry name" value="GspK"/>
</dbReference>
<dbReference type="PIRSF" id="PIRSF002786">
    <property type="entry name" value="XcpX"/>
    <property type="match status" value="1"/>
</dbReference>
<dbReference type="PANTHER" id="PTHR38831:SF1">
    <property type="entry name" value="TYPE II SECRETION SYSTEM PROTEIN K-RELATED"/>
    <property type="match status" value="1"/>
</dbReference>
<evidence type="ECO:0000256" key="8">
    <source>
        <dbReference type="ARBA" id="ARBA00022989"/>
    </source>
</evidence>
<sequence>MIWPTNLPRRQRGSVLILAILIVAMVSAFAIKASRDYQLSMARAEARWHGAQARAYLSGAESLAIYFLELDEEPEIDSLLEPWAQELPPFPVEGGVILAKIEDATAKINLNDVVATPVPIKDKAPNDPTRFSPVQKHFLRLLQSFEEQYPVTEEQAISILEAMVDWTDTDNDISGYTGAERDYYQSLDPMYLPPNAKTFTSAEELRMVRYMTGELMTLLRPFITVLPGSSKLNVNTINPHLLRTFNASEVLAPLTPEQAGQVMQDAGIEYGPENKFEDNPAWSSVVSGEGGVDNSYAAYNSDYFRVTTRVQLGDQRRSMQSLLQREDEKISVIARRDVYDYILDLERAATPTTIGQTTDNE</sequence>
<dbReference type="Proteomes" id="UP001595548">
    <property type="component" value="Unassembled WGS sequence"/>
</dbReference>
<evidence type="ECO:0000256" key="3">
    <source>
        <dbReference type="ARBA" id="ARBA00022448"/>
    </source>
</evidence>
<comment type="subcellular location">
    <subcellularLocation>
        <location evidence="1 10">Cell inner membrane</location>
    </subcellularLocation>
</comment>
<dbReference type="EMBL" id="JBHRTL010000004">
    <property type="protein sequence ID" value="MFC3154299.1"/>
    <property type="molecule type" value="Genomic_DNA"/>
</dbReference>
<dbReference type="InterPro" id="IPR045584">
    <property type="entry name" value="Pilin-like"/>
</dbReference>
<accession>A0ABV7HNJ4</accession>
<keyword evidence="8" id="KW-1133">Transmembrane helix</keyword>